<accession>A0A0F9CN76</accession>
<proteinExistence type="predicted"/>
<protein>
    <submittedName>
        <fullName evidence="1">Uncharacterized protein</fullName>
    </submittedName>
</protein>
<reference evidence="1" key="1">
    <citation type="journal article" date="2015" name="Nature">
        <title>Complex archaea that bridge the gap between prokaryotes and eukaryotes.</title>
        <authorList>
            <person name="Spang A."/>
            <person name="Saw J.H."/>
            <person name="Jorgensen S.L."/>
            <person name="Zaremba-Niedzwiedzka K."/>
            <person name="Martijn J."/>
            <person name="Lind A.E."/>
            <person name="van Eijk R."/>
            <person name="Schleper C."/>
            <person name="Guy L."/>
            <person name="Ettema T.J."/>
        </authorList>
    </citation>
    <scope>NUCLEOTIDE SEQUENCE</scope>
</reference>
<evidence type="ECO:0000313" key="1">
    <source>
        <dbReference type="EMBL" id="KKK98086.1"/>
    </source>
</evidence>
<name>A0A0F9CN76_9ZZZZ</name>
<gene>
    <name evidence="1" type="ORF">LCGC14_2646270</name>
</gene>
<dbReference type="EMBL" id="LAZR01045769">
    <property type="protein sequence ID" value="KKK98086.1"/>
    <property type="molecule type" value="Genomic_DNA"/>
</dbReference>
<organism evidence="1">
    <name type="scientific">marine sediment metagenome</name>
    <dbReference type="NCBI Taxonomy" id="412755"/>
    <lineage>
        <taxon>unclassified sequences</taxon>
        <taxon>metagenomes</taxon>
        <taxon>ecological metagenomes</taxon>
    </lineage>
</organism>
<sequence>MSRESDIPPQENWFAGEDRTFEYRAVTGKAVEATAAAAKSATSIAVKPLQEAIADTTVVRFPYGILATLTAAGSVGDESLTVSGLGGAIQKAAKGYQVQDITGWAIEWVLREGPAGAEQFTKTVGSGITLTTPTEGVLSVAIADSDTLALDPKTYYYTLRRTDDANEVALAYWRERLPEAA</sequence>
<comment type="caution">
    <text evidence="1">The sequence shown here is derived from an EMBL/GenBank/DDBJ whole genome shotgun (WGS) entry which is preliminary data.</text>
</comment>
<dbReference type="AlphaFoldDB" id="A0A0F9CN76"/>